<dbReference type="WBParaSite" id="GPLIN_000906800">
    <property type="protein sequence ID" value="GPLIN_000906800"/>
    <property type="gene ID" value="GPLIN_000906800"/>
</dbReference>
<reference evidence="1" key="2">
    <citation type="submission" date="2014-05" db="EMBL/GenBank/DDBJ databases">
        <title>The genome and life-stage specific transcriptomes of Globodera pallida elucidate key aspects of plant parasitism by a cyst nematode.</title>
        <authorList>
            <person name="Cotton J.A."/>
            <person name="Lilley C.J."/>
            <person name="Jones L.M."/>
            <person name="Kikuchi T."/>
            <person name="Reid A.J."/>
            <person name="Thorpe P."/>
            <person name="Tsai I.J."/>
            <person name="Beasley H."/>
            <person name="Blok V."/>
            <person name="Cock P.J.A."/>
            <person name="Van den Akker S.E."/>
            <person name="Holroyd N."/>
            <person name="Hunt M."/>
            <person name="Mantelin S."/>
            <person name="Naghra H."/>
            <person name="Pain A."/>
            <person name="Palomares-Rius J.E."/>
            <person name="Zarowiecki M."/>
            <person name="Berriman M."/>
            <person name="Jones J.T."/>
            <person name="Urwin P.E."/>
        </authorList>
    </citation>
    <scope>NUCLEOTIDE SEQUENCE [LARGE SCALE GENOMIC DNA]</scope>
    <source>
        <strain evidence="1">Lindley</strain>
    </source>
</reference>
<reference evidence="1" key="1">
    <citation type="submission" date="2013-12" db="EMBL/GenBank/DDBJ databases">
        <authorList>
            <person name="Aslett M."/>
        </authorList>
    </citation>
    <scope>NUCLEOTIDE SEQUENCE [LARGE SCALE GENOMIC DNA]</scope>
    <source>
        <strain evidence="1">Lindley</strain>
    </source>
</reference>
<evidence type="ECO:0000313" key="2">
    <source>
        <dbReference type="WBParaSite" id="GPLIN_000906800"/>
    </source>
</evidence>
<sequence>MQAGFDATKDFAVVNVEIFKNEGSDKDAFTEKLVDYVKLLKSKVPNVVIHANSDQWSMLVNSEHDDFFAQFPLSVIDYDNQQVPTLPRPWTIWQRWLHTREVPVNGISGPVWLSRVNCSVKKMPGIF</sequence>
<accession>A0A183C872</accession>
<proteinExistence type="predicted"/>
<name>A0A183C872_GLOPA</name>
<evidence type="ECO:0000313" key="1">
    <source>
        <dbReference type="Proteomes" id="UP000050741"/>
    </source>
</evidence>
<protein>
    <submittedName>
        <fullName evidence="2">Arabinogalactan endo-beta-1,4-galactanase</fullName>
    </submittedName>
</protein>
<dbReference type="Gene3D" id="3.20.20.80">
    <property type="entry name" value="Glycosidases"/>
    <property type="match status" value="1"/>
</dbReference>
<dbReference type="AlphaFoldDB" id="A0A183C872"/>
<keyword evidence="1" id="KW-1185">Reference proteome</keyword>
<organism evidence="1 2">
    <name type="scientific">Globodera pallida</name>
    <name type="common">Potato cyst nematode worm</name>
    <name type="synonym">Heterodera pallida</name>
    <dbReference type="NCBI Taxonomy" id="36090"/>
    <lineage>
        <taxon>Eukaryota</taxon>
        <taxon>Metazoa</taxon>
        <taxon>Ecdysozoa</taxon>
        <taxon>Nematoda</taxon>
        <taxon>Chromadorea</taxon>
        <taxon>Rhabditida</taxon>
        <taxon>Tylenchina</taxon>
        <taxon>Tylenchomorpha</taxon>
        <taxon>Tylenchoidea</taxon>
        <taxon>Heteroderidae</taxon>
        <taxon>Heteroderinae</taxon>
        <taxon>Globodera</taxon>
    </lineage>
</organism>
<dbReference type="Proteomes" id="UP000050741">
    <property type="component" value="Unassembled WGS sequence"/>
</dbReference>
<dbReference type="SUPFAM" id="SSF51445">
    <property type="entry name" value="(Trans)glycosidases"/>
    <property type="match status" value="1"/>
</dbReference>
<reference evidence="2" key="3">
    <citation type="submission" date="2016-06" db="UniProtKB">
        <authorList>
            <consortium name="WormBaseParasite"/>
        </authorList>
    </citation>
    <scope>IDENTIFICATION</scope>
</reference>
<dbReference type="InterPro" id="IPR017853">
    <property type="entry name" value="GH"/>
</dbReference>